<dbReference type="AlphaFoldDB" id="A0A0H3ZVF8"/>
<proteinExistence type="predicted"/>
<protein>
    <submittedName>
        <fullName evidence="1">Uncharacterized protein</fullName>
    </submittedName>
</protein>
<sequence length="97" mass="11100">MGVTFRAGLSACIFHLWPKSGITLVSHCVPPQNVPLYSPYLKGYRCNASSFFLVAARRAFSLLSLTERNEYLKGFSVYQLRKKRRLKSRSCWSMPAH</sequence>
<organism evidence="1">
    <name type="scientific">Vibrio tasmaniensis</name>
    <dbReference type="NCBI Taxonomy" id="212663"/>
    <lineage>
        <taxon>Bacteria</taxon>
        <taxon>Pseudomonadati</taxon>
        <taxon>Pseudomonadota</taxon>
        <taxon>Gammaproteobacteria</taxon>
        <taxon>Vibrionales</taxon>
        <taxon>Vibrionaceae</taxon>
        <taxon>Vibrio</taxon>
    </lineage>
</organism>
<dbReference type="EMBL" id="KP795591">
    <property type="protein sequence ID" value="AKN38537.1"/>
    <property type="molecule type" value="Genomic_DNA"/>
</dbReference>
<name>A0A0H3ZVF8_9VIBR</name>
<reference evidence="1" key="1">
    <citation type="journal article" date="2015" name="MBio">
        <title>Eco-Evolutionary Dynamics of Episomes among Ecologically Cohesive Bacterial Populations.</title>
        <authorList>
            <person name="Xue H."/>
            <person name="Cordero O.X."/>
            <person name="Camas F.M."/>
            <person name="Trimble W."/>
            <person name="Meyer F."/>
            <person name="Guglielmini J."/>
            <person name="Rocha E.P."/>
            <person name="Polz M.F."/>
        </authorList>
    </citation>
    <scope>NUCLEOTIDE SEQUENCE</scope>
    <source>
        <strain evidence="1">FF_112</strain>
    </source>
</reference>
<accession>A0A0H3ZVF8</accession>
<evidence type="ECO:0000313" key="1">
    <source>
        <dbReference type="EMBL" id="AKN38537.1"/>
    </source>
</evidence>